<protein>
    <submittedName>
        <fullName evidence="1">Uncharacterized protein</fullName>
    </submittedName>
</protein>
<dbReference type="Proteomes" id="UP000026915">
    <property type="component" value="Chromosome 3"/>
</dbReference>
<reference evidence="1 2" key="1">
    <citation type="journal article" date="2013" name="Genome Biol.">
        <title>The genome sequence of the most widely cultivated cacao type and its use to identify candidate genes regulating pod color.</title>
        <authorList>
            <person name="Motamayor J.C."/>
            <person name="Mockaitis K."/>
            <person name="Schmutz J."/>
            <person name="Haiminen N."/>
            <person name="Iii D.L."/>
            <person name="Cornejo O."/>
            <person name="Findley S.D."/>
            <person name="Zheng P."/>
            <person name="Utro F."/>
            <person name="Royaert S."/>
            <person name="Saski C."/>
            <person name="Jenkins J."/>
            <person name="Podicheti R."/>
            <person name="Zhao M."/>
            <person name="Scheffler B.E."/>
            <person name="Stack J.C."/>
            <person name="Feltus F.A."/>
            <person name="Mustiga G.M."/>
            <person name="Amores F."/>
            <person name="Phillips W."/>
            <person name="Marelli J.P."/>
            <person name="May G.D."/>
            <person name="Shapiro H."/>
            <person name="Ma J."/>
            <person name="Bustamante C.D."/>
            <person name="Schnell R.J."/>
            <person name="Main D."/>
            <person name="Gilbert D."/>
            <person name="Parida L."/>
            <person name="Kuhn D.N."/>
        </authorList>
    </citation>
    <scope>NUCLEOTIDE SEQUENCE [LARGE SCALE GENOMIC DNA]</scope>
    <source>
        <strain evidence="2">cv. Matina 1-6</strain>
    </source>
</reference>
<dbReference type="InParanoid" id="A0A061G314"/>
<evidence type="ECO:0000313" key="1">
    <source>
        <dbReference type="EMBL" id="EOY24220.1"/>
    </source>
</evidence>
<evidence type="ECO:0000313" key="2">
    <source>
        <dbReference type="Proteomes" id="UP000026915"/>
    </source>
</evidence>
<gene>
    <name evidence="1" type="ORF">TCM_015885</name>
</gene>
<dbReference type="EMBL" id="CM001881">
    <property type="protein sequence ID" value="EOY24220.1"/>
    <property type="molecule type" value="Genomic_DNA"/>
</dbReference>
<proteinExistence type="predicted"/>
<organism evidence="1 2">
    <name type="scientific">Theobroma cacao</name>
    <name type="common">Cacao</name>
    <name type="synonym">Cocoa</name>
    <dbReference type="NCBI Taxonomy" id="3641"/>
    <lineage>
        <taxon>Eukaryota</taxon>
        <taxon>Viridiplantae</taxon>
        <taxon>Streptophyta</taxon>
        <taxon>Embryophyta</taxon>
        <taxon>Tracheophyta</taxon>
        <taxon>Spermatophyta</taxon>
        <taxon>Magnoliopsida</taxon>
        <taxon>eudicotyledons</taxon>
        <taxon>Gunneridae</taxon>
        <taxon>Pentapetalae</taxon>
        <taxon>rosids</taxon>
        <taxon>malvids</taxon>
        <taxon>Malvales</taxon>
        <taxon>Malvaceae</taxon>
        <taxon>Byttnerioideae</taxon>
        <taxon>Theobroma</taxon>
    </lineage>
</organism>
<dbReference type="AlphaFoldDB" id="A0A061G314"/>
<sequence>MVLFCHFAAPPKLAKNRALSWGVSPSVGTRNEDRRSHFYWNLSLSLSLKQKRNGPKDASIIERFPSRRRVLHQLNTIRITEFEATELRDGFPDPATTAHIQSPLVRR</sequence>
<name>A0A061G314_THECC</name>
<accession>A0A061G314</accession>
<keyword evidence="2" id="KW-1185">Reference proteome</keyword>
<dbReference type="Gramene" id="EOY24220">
    <property type="protein sequence ID" value="EOY24220"/>
    <property type="gene ID" value="TCM_015885"/>
</dbReference>
<dbReference type="HOGENOM" id="CLU_2214758_0_0_1"/>